<name>A0A3M7LFD2_9FLAO</name>
<proteinExistence type="predicted"/>
<dbReference type="EMBL" id="QWIV01000005">
    <property type="protein sequence ID" value="RMZ60824.1"/>
    <property type="molecule type" value="Genomic_DNA"/>
</dbReference>
<evidence type="ECO:0000313" key="2">
    <source>
        <dbReference type="Proteomes" id="UP000267524"/>
    </source>
</evidence>
<dbReference type="AlphaFoldDB" id="A0A3M7LFD2"/>
<protein>
    <submittedName>
        <fullName evidence="1">Uncharacterized protein</fullName>
    </submittedName>
</protein>
<keyword evidence="2" id="KW-1185">Reference proteome</keyword>
<dbReference type="Proteomes" id="UP000267524">
    <property type="component" value="Unassembled WGS sequence"/>
</dbReference>
<sequence length="232" mass="24488">MGTTNAAGSTTWQWREDITNASQAAQAGFDSYSDGKTDNTYTSISGSEVTLKTGGNWSEDFTNVNRERLGAAEVAMFGKYASGITVGGSLGNTTQSLSLAYNWGTGQFNILHTAGVKIGAPSYDVGVSLFQMNAYGEKDGAKYTNVFEGATGYSTEVSGSYVLGGSHSFSTSDSSVGRTDYGTQATSVNIGVGYDAGVSRTYTTDITQKVNNTPSAIGSWLRKNIKYSPQFN</sequence>
<gene>
    <name evidence="1" type="ORF">D1632_02270</name>
</gene>
<comment type="caution">
    <text evidence="1">The sequence shown here is derived from an EMBL/GenBank/DDBJ whole genome shotgun (WGS) entry which is preliminary data.</text>
</comment>
<evidence type="ECO:0000313" key="1">
    <source>
        <dbReference type="EMBL" id="RMZ60824.1"/>
    </source>
</evidence>
<accession>A0A3M7LFD2</accession>
<reference evidence="1 2" key="1">
    <citation type="submission" date="2018-08" db="EMBL/GenBank/DDBJ databases">
        <title>Chryseobacterium nematophagum: a novel matrix digesting pathogen of nematodes.</title>
        <authorList>
            <person name="Page A."/>
            <person name="Roberts M."/>
            <person name="Felix M.-A."/>
            <person name="Weir W."/>
        </authorList>
    </citation>
    <scope>NUCLEOTIDE SEQUENCE [LARGE SCALE GENOMIC DNA]</scope>
    <source>
        <strain evidence="1 2">JUb275</strain>
    </source>
</reference>
<dbReference type="RefSeq" id="WP_122545631.1">
    <property type="nucleotide sequence ID" value="NZ_QWIV01000005.1"/>
</dbReference>
<organism evidence="1 2">
    <name type="scientific">Chryseobacterium nematophagum</name>
    <dbReference type="NCBI Taxonomy" id="2305228"/>
    <lineage>
        <taxon>Bacteria</taxon>
        <taxon>Pseudomonadati</taxon>
        <taxon>Bacteroidota</taxon>
        <taxon>Flavobacteriia</taxon>
        <taxon>Flavobacteriales</taxon>
        <taxon>Weeksellaceae</taxon>
        <taxon>Chryseobacterium group</taxon>
        <taxon>Chryseobacterium</taxon>
    </lineage>
</organism>